<dbReference type="AlphaFoldDB" id="A0A1H9QXS9"/>
<organism evidence="2 3">
    <name type="scientific">Streptomyces qinglanensis</name>
    <dbReference type="NCBI Taxonomy" id="943816"/>
    <lineage>
        <taxon>Bacteria</taxon>
        <taxon>Bacillati</taxon>
        <taxon>Actinomycetota</taxon>
        <taxon>Actinomycetes</taxon>
        <taxon>Kitasatosporales</taxon>
        <taxon>Streptomycetaceae</taxon>
        <taxon>Streptomyces</taxon>
    </lineage>
</organism>
<evidence type="ECO:0000259" key="1">
    <source>
        <dbReference type="Pfam" id="PF01593"/>
    </source>
</evidence>
<dbReference type="PANTHER" id="PTHR42841">
    <property type="entry name" value="AMINE OXIDASE"/>
    <property type="match status" value="1"/>
</dbReference>
<dbReference type="InterPro" id="IPR002937">
    <property type="entry name" value="Amino_oxidase"/>
</dbReference>
<evidence type="ECO:0000313" key="3">
    <source>
        <dbReference type="Proteomes" id="UP000182841"/>
    </source>
</evidence>
<dbReference type="InterPro" id="IPR036188">
    <property type="entry name" value="FAD/NAD-bd_sf"/>
</dbReference>
<accession>A0A1H9QXS9</accession>
<dbReference type="RefSeq" id="WP_079171764.1">
    <property type="nucleotide sequence ID" value="NZ_FOGO01000003.1"/>
</dbReference>
<protein>
    <submittedName>
        <fullName evidence="2">Protoporphyrinogen oxidase</fullName>
    </submittedName>
</protein>
<proteinExistence type="predicted"/>
<evidence type="ECO:0000313" key="2">
    <source>
        <dbReference type="EMBL" id="SER65266.1"/>
    </source>
</evidence>
<dbReference type="GO" id="GO:0016491">
    <property type="term" value="F:oxidoreductase activity"/>
    <property type="evidence" value="ECO:0007669"/>
    <property type="project" value="InterPro"/>
</dbReference>
<dbReference type="Gene3D" id="3.50.50.60">
    <property type="entry name" value="FAD/NAD(P)-binding domain"/>
    <property type="match status" value="1"/>
</dbReference>
<reference evidence="3" key="1">
    <citation type="submission" date="2016-10" db="EMBL/GenBank/DDBJ databases">
        <authorList>
            <person name="Varghese N."/>
            <person name="Submissions S."/>
        </authorList>
    </citation>
    <scope>NUCLEOTIDE SEQUENCE [LARGE SCALE GENOMIC DNA]</scope>
    <source>
        <strain evidence="3">CGMCC 4.6825</strain>
    </source>
</reference>
<keyword evidence="3" id="KW-1185">Reference proteome</keyword>
<feature type="domain" description="Amine oxidase" evidence="1">
    <location>
        <begin position="31"/>
        <end position="421"/>
    </location>
</feature>
<dbReference type="Pfam" id="PF01593">
    <property type="entry name" value="Amino_oxidase"/>
    <property type="match status" value="1"/>
</dbReference>
<dbReference type="EMBL" id="FOGO01000003">
    <property type="protein sequence ID" value="SER65266.1"/>
    <property type="molecule type" value="Genomic_DNA"/>
</dbReference>
<dbReference type="OrthoDB" id="9767561at2"/>
<dbReference type="SUPFAM" id="SSF51905">
    <property type="entry name" value="FAD/NAD(P)-binding domain"/>
    <property type="match status" value="1"/>
</dbReference>
<dbReference type="Proteomes" id="UP000182841">
    <property type="component" value="Unassembled WGS sequence"/>
</dbReference>
<sequence>MTRPRSRPGPTGQTGGPVPRHCDVVVVGAGLAGLAVARRLRDSGVEAVVLEAGDGVGGRIRTDAVDGFLLDRGFQLLNTGYPQLARQVDLERLRLHALPRALRIRTGEGWATLSDPRQRMSAVPGLLRAPIGPLSAKAALAAHAAAAGYLPARVLLRRPDLPSAVSWQRRGLGGAVAERVLGPFFEGVTCDPEQETSSRFTDLMLRMFVRGRAAVPRAGMQALPRQLADGLPDGAVRLHTPVREVRADRVVTEHGTVTARAVVLATDADAAHELLPDLAPVRWRGLTTYYHRVRGLLDADATFVVDAEPSPVTNTVPISEAAPTYAPPDQTLVATTVVPGEGGRDEERRVRERLARLYGTGFGELEPLATYAVPRALPSMSAPHPFRRPVEVAGVLVCGDHRATSSIQGALESAQRAAAAVRARLGLPRRAVSVAPADV</sequence>
<name>A0A1H9QXS9_9ACTN</name>
<gene>
    <name evidence="2" type="ORF">SAMN05421870_103183</name>
</gene>